<dbReference type="PRINTS" id="PR00332">
    <property type="entry name" value="HISTRIAD"/>
</dbReference>
<comment type="caution">
    <text evidence="5">The sequence shown here is derived from an EMBL/GenBank/DDBJ whole genome shotgun (WGS) entry which is preliminary data.</text>
</comment>
<accession>A0A2M8KE91</accession>
<feature type="short sequence motif" description="Histidine triad motif" evidence="2 3">
    <location>
        <begin position="98"/>
        <end position="102"/>
    </location>
</feature>
<dbReference type="Gene3D" id="3.30.428.10">
    <property type="entry name" value="HIT-like"/>
    <property type="match status" value="1"/>
</dbReference>
<dbReference type="InterPro" id="IPR001310">
    <property type="entry name" value="Histidine_triad_HIT"/>
</dbReference>
<dbReference type="PANTHER" id="PTHR23089">
    <property type="entry name" value="HISTIDINE TRIAD HIT PROTEIN"/>
    <property type="match status" value="1"/>
</dbReference>
<dbReference type="AlphaFoldDB" id="A0A2M8KE91"/>
<evidence type="ECO:0000313" key="5">
    <source>
        <dbReference type="EMBL" id="PJE58230.1"/>
    </source>
</evidence>
<evidence type="ECO:0000256" key="1">
    <source>
        <dbReference type="PIRSR" id="PIRSR601310-1"/>
    </source>
</evidence>
<sequence length="108" mass="12224">MEDCLFCKIVNKKVASDIVLEDDSIIIFKDINPKADVHLLIVLKKHIESVEHLVEEDKELISQMIFAAQKIARQIGVAKNGYKLQFNVGRDGGQIIDHIHLHLIANVK</sequence>
<evidence type="ECO:0000256" key="3">
    <source>
        <dbReference type="PROSITE-ProRule" id="PRU00464"/>
    </source>
</evidence>
<feature type="active site" description="Tele-AMP-histidine intermediate" evidence="1">
    <location>
        <position position="100"/>
    </location>
</feature>
<dbReference type="SUPFAM" id="SSF54197">
    <property type="entry name" value="HIT-like"/>
    <property type="match status" value="1"/>
</dbReference>
<dbReference type="PROSITE" id="PS51084">
    <property type="entry name" value="HIT_2"/>
    <property type="match status" value="1"/>
</dbReference>
<evidence type="ECO:0000256" key="2">
    <source>
        <dbReference type="PIRSR" id="PIRSR601310-3"/>
    </source>
</evidence>
<organism evidence="5 6">
    <name type="scientific">Candidatus Portnoybacteria bacterium CG10_big_fil_rev_8_21_14_0_10_36_7</name>
    <dbReference type="NCBI Taxonomy" id="1974812"/>
    <lineage>
        <taxon>Bacteria</taxon>
        <taxon>Candidatus Portnoyibacteriota</taxon>
    </lineage>
</organism>
<protein>
    <submittedName>
        <fullName evidence="5">Histidine triad nucleotide-binding protein</fullName>
    </submittedName>
</protein>
<dbReference type="Pfam" id="PF11969">
    <property type="entry name" value="DcpS_C"/>
    <property type="match status" value="1"/>
</dbReference>
<dbReference type="GO" id="GO:0003824">
    <property type="term" value="F:catalytic activity"/>
    <property type="evidence" value="ECO:0007669"/>
    <property type="project" value="InterPro"/>
</dbReference>
<evidence type="ECO:0000259" key="4">
    <source>
        <dbReference type="PROSITE" id="PS51084"/>
    </source>
</evidence>
<feature type="domain" description="HIT" evidence="4">
    <location>
        <begin position="5"/>
        <end position="108"/>
    </location>
</feature>
<evidence type="ECO:0000313" key="6">
    <source>
        <dbReference type="Proteomes" id="UP000231450"/>
    </source>
</evidence>
<gene>
    <name evidence="5" type="ORF">COU81_01885</name>
</gene>
<dbReference type="InterPro" id="IPR036265">
    <property type="entry name" value="HIT-like_sf"/>
</dbReference>
<dbReference type="InterPro" id="IPR011146">
    <property type="entry name" value="HIT-like"/>
</dbReference>
<dbReference type="EMBL" id="PFDW01000042">
    <property type="protein sequence ID" value="PJE58230.1"/>
    <property type="molecule type" value="Genomic_DNA"/>
</dbReference>
<reference evidence="6" key="1">
    <citation type="submission" date="2017-09" db="EMBL/GenBank/DDBJ databases">
        <title>Depth-based differentiation of microbial function through sediment-hosted aquifers and enrichment of novel symbionts in the deep terrestrial subsurface.</title>
        <authorList>
            <person name="Probst A.J."/>
            <person name="Ladd B."/>
            <person name="Jarett J.K."/>
            <person name="Geller-Mcgrath D.E."/>
            <person name="Sieber C.M.K."/>
            <person name="Emerson J.B."/>
            <person name="Anantharaman K."/>
            <person name="Thomas B.C."/>
            <person name="Malmstrom R."/>
            <person name="Stieglmeier M."/>
            <person name="Klingl A."/>
            <person name="Woyke T."/>
            <person name="Ryan C.M."/>
            <person name="Banfield J.F."/>
        </authorList>
    </citation>
    <scope>NUCLEOTIDE SEQUENCE [LARGE SCALE GENOMIC DNA]</scope>
</reference>
<proteinExistence type="predicted"/>
<name>A0A2M8KE91_9BACT</name>
<dbReference type="Proteomes" id="UP000231450">
    <property type="component" value="Unassembled WGS sequence"/>
</dbReference>